<comment type="caution">
    <text evidence="4">The sequence shown here is derived from an EMBL/GenBank/DDBJ whole genome shotgun (WGS) entry which is preliminary data.</text>
</comment>
<dbReference type="EMBL" id="JNOC01000035">
    <property type="protein sequence ID" value="KPH55659.1"/>
    <property type="molecule type" value="Genomic_DNA"/>
</dbReference>
<name>A0A0N0LTV5_9HELI</name>
<proteinExistence type="predicted"/>
<keyword evidence="1 3" id="KW-0853">WD repeat</keyword>
<dbReference type="RefSeq" id="WP_054198124.1">
    <property type="nucleotide sequence ID" value="NZ_JNOC01000035.1"/>
</dbReference>
<keyword evidence="2" id="KW-0677">Repeat</keyword>
<organism evidence="4 5">
    <name type="scientific">Helicobacter pullorum</name>
    <dbReference type="NCBI Taxonomy" id="35818"/>
    <lineage>
        <taxon>Bacteria</taxon>
        <taxon>Pseudomonadati</taxon>
        <taxon>Campylobacterota</taxon>
        <taxon>Epsilonproteobacteria</taxon>
        <taxon>Campylobacterales</taxon>
        <taxon>Helicobacteraceae</taxon>
        <taxon>Helicobacter</taxon>
    </lineage>
</organism>
<dbReference type="Pfam" id="PF00400">
    <property type="entry name" value="WD40"/>
    <property type="match status" value="1"/>
</dbReference>
<dbReference type="InterPro" id="IPR036322">
    <property type="entry name" value="WD40_repeat_dom_sf"/>
</dbReference>
<evidence type="ECO:0000256" key="3">
    <source>
        <dbReference type="PROSITE-ProRule" id="PRU00221"/>
    </source>
</evidence>
<dbReference type="Proteomes" id="UP000037997">
    <property type="component" value="Unassembled WGS sequence"/>
</dbReference>
<dbReference type="PATRIC" id="fig|35818.11.peg.1484"/>
<reference evidence="4 5" key="1">
    <citation type="submission" date="2014-06" db="EMBL/GenBank/DDBJ databases">
        <title>Helicobacter pullorum isolates in fresh chicken meat - phenotypic and genotypic features.</title>
        <authorList>
            <person name="Borges V."/>
            <person name="Santos A."/>
            <person name="Correia C.B."/>
            <person name="Saraiva M."/>
            <person name="Menard A."/>
            <person name="Vieira L."/>
            <person name="Sampaio D.A."/>
            <person name="Gomes J.P."/>
            <person name="Oleastro M."/>
        </authorList>
    </citation>
    <scope>NUCLEOTIDE SEQUENCE [LARGE SCALE GENOMIC DNA]</scope>
    <source>
        <strain evidence="4 5">229334/12</strain>
    </source>
</reference>
<feature type="repeat" description="WD" evidence="3">
    <location>
        <begin position="96"/>
        <end position="128"/>
    </location>
</feature>
<evidence type="ECO:0000256" key="2">
    <source>
        <dbReference type="ARBA" id="ARBA00022737"/>
    </source>
</evidence>
<protein>
    <submittedName>
        <fullName evidence="4">Uncharacterized protein</fullName>
    </submittedName>
</protein>
<dbReference type="PROSITE" id="PS50082">
    <property type="entry name" value="WD_REPEATS_2"/>
    <property type="match status" value="1"/>
</dbReference>
<dbReference type="SUPFAM" id="SSF50978">
    <property type="entry name" value="WD40 repeat-like"/>
    <property type="match status" value="1"/>
</dbReference>
<accession>A0A0N0LTV5</accession>
<dbReference type="PROSITE" id="PS50294">
    <property type="entry name" value="WD_REPEATS_REGION"/>
    <property type="match status" value="1"/>
</dbReference>
<evidence type="ECO:0000313" key="5">
    <source>
        <dbReference type="Proteomes" id="UP000037997"/>
    </source>
</evidence>
<dbReference type="InterPro" id="IPR001680">
    <property type="entry name" value="WD40_rpt"/>
</dbReference>
<dbReference type="InterPro" id="IPR051179">
    <property type="entry name" value="WD_repeat_multifunction"/>
</dbReference>
<evidence type="ECO:0000313" key="4">
    <source>
        <dbReference type="EMBL" id="KPH55659.1"/>
    </source>
</evidence>
<dbReference type="Gene3D" id="2.130.10.10">
    <property type="entry name" value="YVTN repeat-like/Quinoprotein amine dehydrogenase"/>
    <property type="match status" value="2"/>
</dbReference>
<dbReference type="AlphaFoldDB" id="A0A0N0LTV5"/>
<dbReference type="STRING" id="35818.HPU229336_02705"/>
<gene>
    <name evidence="4" type="ORF">HPU229334_07520</name>
</gene>
<sequence length="714" mass="82637">MTTPKATHQLQGSILAITPCEDSTFCVDNTFYITQINKKLEIQTSLQVTRDLEPPHRYSHAFGISNDSYFCIPIIGEKKSLILKLEHSKLKIISTLNDHDGEMESCAFSKNGNYFATGGQDGRVFLYEGKSFLPTASLLARSDYISTIKFSQNNEFIAISGFDKFTMIFDVLRHKIAFNFVTNDVVEDSCFFENDEKLLLVLRNNSSIIFSLKEGKIISQEYSFAFWPTSIALDDEENYALIGTRSDTLYVISLKDNSKVMEIKNEHAGIASLAFSHGFLYIGCIDGTLLIIDYNEGKEELKDALATKNYKNAREAINKNVFLSIHPLTKIFDEVWPDILNQAIDLLNKDEIEKAIEITAPFIVSQPKKNEFDFYLSQKEGAKTFLQLIEKKDYSKAYEMTKTMKFLTKTQAYEKLENIWNRAFFNAKKLLIENAKINQRLAEQYLAPFENTPKKELIIQLLRNSDVFAKADNLIKQQNFKEYFSLTFQFSFLRETDLYKKVLLLGEKMLTNLIELEKNFQYQEAKKIAETLLVFPNLKRSANEKIVLMQQKENLLNAIEKKEVKKVYSMVDDIESLRSMPQFKDFTKDFLRRYEEAKPYAYAGNAKHTMVIFGEYMEISYWIDKIASLIKIAYLKQISNALNEIEVNWVITIKRYYERFGKSAEIIKLLQNHHSKEILDEFEGEGESDGYRYHPFVDNIVIYIVQKDSDFANA</sequence>
<evidence type="ECO:0000256" key="1">
    <source>
        <dbReference type="ARBA" id="ARBA00022574"/>
    </source>
</evidence>
<dbReference type="PANTHER" id="PTHR19857">
    <property type="entry name" value="MITOCHONDRIAL DIVISION PROTEIN 1-RELATED"/>
    <property type="match status" value="1"/>
</dbReference>
<dbReference type="SMART" id="SM00320">
    <property type="entry name" value="WD40"/>
    <property type="match status" value="3"/>
</dbReference>
<dbReference type="InterPro" id="IPR015943">
    <property type="entry name" value="WD40/YVTN_repeat-like_dom_sf"/>
</dbReference>